<comment type="caution">
    <text evidence="1">The sequence shown here is derived from an EMBL/GenBank/DDBJ whole genome shotgun (WGS) entry which is preliminary data.</text>
</comment>
<proteinExistence type="predicted"/>
<sequence>MYLICQFRVLGVDPLLGCGVDGKGEDRGGRHRRRTTFRAFDSRTHLQSGSRHGRIAIEMEMFERDLERGYGLSKRKEVVLGQVVASDDDDLILPDQDFAKYAHIPNLQKVYVKFGALFRVSRKPFPYKDLSPLLSQVISSFGANHVMWGSDKKKELLNISILLHVG</sequence>
<gene>
    <name evidence="1" type="ORF">L1987_18232</name>
</gene>
<accession>A0ACB9J2M3</accession>
<evidence type="ECO:0000313" key="2">
    <source>
        <dbReference type="Proteomes" id="UP001056120"/>
    </source>
</evidence>
<reference evidence="1 2" key="2">
    <citation type="journal article" date="2022" name="Mol. Ecol. Resour.">
        <title>The genomes of chicory, endive, great burdock and yacon provide insights into Asteraceae paleo-polyploidization history and plant inulin production.</title>
        <authorList>
            <person name="Fan W."/>
            <person name="Wang S."/>
            <person name="Wang H."/>
            <person name="Wang A."/>
            <person name="Jiang F."/>
            <person name="Liu H."/>
            <person name="Zhao H."/>
            <person name="Xu D."/>
            <person name="Zhang Y."/>
        </authorList>
    </citation>
    <scope>NUCLEOTIDE SEQUENCE [LARGE SCALE GENOMIC DNA]</scope>
    <source>
        <strain evidence="2">cv. Yunnan</strain>
        <tissue evidence="1">Leaves</tissue>
    </source>
</reference>
<dbReference type="Proteomes" id="UP001056120">
    <property type="component" value="Linkage Group LG06"/>
</dbReference>
<name>A0ACB9J2M3_9ASTR</name>
<evidence type="ECO:0000313" key="1">
    <source>
        <dbReference type="EMBL" id="KAI3813507.1"/>
    </source>
</evidence>
<keyword evidence="2" id="KW-1185">Reference proteome</keyword>
<organism evidence="1 2">
    <name type="scientific">Smallanthus sonchifolius</name>
    <dbReference type="NCBI Taxonomy" id="185202"/>
    <lineage>
        <taxon>Eukaryota</taxon>
        <taxon>Viridiplantae</taxon>
        <taxon>Streptophyta</taxon>
        <taxon>Embryophyta</taxon>
        <taxon>Tracheophyta</taxon>
        <taxon>Spermatophyta</taxon>
        <taxon>Magnoliopsida</taxon>
        <taxon>eudicotyledons</taxon>
        <taxon>Gunneridae</taxon>
        <taxon>Pentapetalae</taxon>
        <taxon>asterids</taxon>
        <taxon>campanulids</taxon>
        <taxon>Asterales</taxon>
        <taxon>Asteraceae</taxon>
        <taxon>Asteroideae</taxon>
        <taxon>Heliantheae alliance</taxon>
        <taxon>Millerieae</taxon>
        <taxon>Smallanthus</taxon>
    </lineage>
</organism>
<dbReference type="EMBL" id="CM042023">
    <property type="protein sequence ID" value="KAI3813507.1"/>
    <property type="molecule type" value="Genomic_DNA"/>
</dbReference>
<protein>
    <submittedName>
        <fullName evidence="1">Uncharacterized protein</fullName>
    </submittedName>
</protein>
<reference evidence="2" key="1">
    <citation type="journal article" date="2022" name="Mol. Ecol. Resour.">
        <title>The genomes of chicory, endive, great burdock and yacon provide insights into Asteraceae palaeo-polyploidization history and plant inulin production.</title>
        <authorList>
            <person name="Fan W."/>
            <person name="Wang S."/>
            <person name="Wang H."/>
            <person name="Wang A."/>
            <person name="Jiang F."/>
            <person name="Liu H."/>
            <person name="Zhao H."/>
            <person name="Xu D."/>
            <person name="Zhang Y."/>
        </authorList>
    </citation>
    <scope>NUCLEOTIDE SEQUENCE [LARGE SCALE GENOMIC DNA]</scope>
    <source>
        <strain evidence="2">cv. Yunnan</strain>
    </source>
</reference>